<dbReference type="AlphaFoldDB" id="A0A1A8A602"/>
<organism evidence="1">
    <name type="scientific">Nothobranchius furzeri</name>
    <name type="common">Turquoise killifish</name>
    <dbReference type="NCBI Taxonomy" id="105023"/>
    <lineage>
        <taxon>Eukaryota</taxon>
        <taxon>Metazoa</taxon>
        <taxon>Chordata</taxon>
        <taxon>Craniata</taxon>
        <taxon>Vertebrata</taxon>
        <taxon>Euteleostomi</taxon>
        <taxon>Actinopterygii</taxon>
        <taxon>Neopterygii</taxon>
        <taxon>Teleostei</taxon>
        <taxon>Neoteleostei</taxon>
        <taxon>Acanthomorphata</taxon>
        <taxon>Ovalentaria</taxon>
        <taxon>Atherinomorphae</taxon>
        <taxon>Cyprinodontiformes</taxon>
        <taxon>Nothobranchiidae</taxon>
        <taxon>Nothobranchius</taxon>
    </lineage>
</organism>
<reference evidence="1" key="2">
    <citation type="submission" date="2016-06" db="EMBL/GenBank/DDBJ databases">
        <title>The genome of a short-lived fish provides insights into sex chromosome evolution and the genetic control of aging.</title>
        <authorList>
            <person name="Reichwald K."/>
            <person name="Felder M."/>
            <person name="Petzold A."/>
            <person name="Koch P."/>
            <person name="Groth M."/>
            <person name="Platzer M."/>
        </authorList>
    </citation>
    <scope>NUCLEOTIDE SEQUENCE</scope>
    <source>
        <tissue evidence="1">Brain</tissue>
    </source>
</reference>
<evidence type="ECO:0000313" key="1">
    <source>
        <dbReference type="EMBL" id="SBP50514.1"/>
    </source>
</evidence>
<sequence length="116" mass="12980">MRKCDGQRQEGCMGMKRDWYWLRGVKKRRNGVGEGAGTGPSPGQRSIVWLQARRSGWGLCYTLLSGQTVQLEARFAKVDESNSANCLHACKQPRIVEGNVQEIIQLNGNLMTAKQK</sequence>
<gene>
    <name evidence="1" type="primary">Nfu_g_1_012239</name>
</gene>
<proteinExistence type="predicted"/>
<accession>A0A1A8A602</accession>
<name>A0A1A8A602_NOTFU</name>
<reference evidence="1" key="1">
    <citation type="submission" date="2016-05" db="EMBL/GenBank/DDBJ databases">
        <authorList>
            <person name="Lavstsen T."/>
            <person name="Jespersen J.S."/>
        </authorList>
    </citation>
    <scope>NUCLEOTIDE SEQUENCE</scope>
    <source>
        <tissue evidence="1">Brain</tissue>
    </source>
</reference>
<dbReference type="EMBL" id="HADY01012029">
    <property type="protein sequence ID" value="SBP50514.1"/>
    <property type="molecule type" value="Transcribed_RNA"/>
</dbReference>
<protein>
    <submittedName>
        <fullName evidence="1">Uncharacterized protein</fullName>
    </submittedName>
</protein>